<dbReference type="Proteomes" id="UP000321046">
    <property type="component" value="Unassembled WGS sequence"/>
</dbReference>
<dbReference type="GO" id="GO:0032259">
    <property type="term" value="P:methylation"/>
    <property type="evidence" value="ECO:0007669"/>
    <property type="project" value="UniProtKB-KW"/>
</dbReference>
<dbReference type="InterPro" id="IPR029063">
    <property type="entry name" value="SAM-dependent_MTases_sf"/>
</dbReference>
<evidence type="ECO:0000313" key="4">
    <source>
        <dbReference type="Proteomes" id="UP000321046"/>
    </source>
</evidence>
<protein>
    <submittedName>
        <fullName evidence="3">Class I SAM-dependent methyltransferase</fullName>
    </submittedName>
</protein>
<gene>
    <name evidence="3" type="ORF">FRC96_08290</name>
</gene>
<dbReference type="AlphaFoldDB" id="A0A5C6XDN5"/>
<comment type="caution">
    <text evidence="3">The sequence shown here is derived from an EMBL/GenBank/DDBJ whole genome shotgun (WGS) entry which is preliminary data.</text>
</comment>
<evidence type="ECO:0000313" key="3">
    <source>
        <dbReference type="EMBL" id="TXD37404.1"/>
    </source>
</evidence>
<proteinExistence type="predicted"/>
<dbReference type="Gene3D" id="3.40.50.150">
    <property type="entry name" value="Vaccinia Virus protein VP39"/>
    <property type="match status" value="1"/>
</dbReference>
<feature type="domain" description="Methyltransferase" evidence="2">
    <location>
        <begin position="35"/>
        <end position="127"/>
    </location>
</feature>
<dbReference type="InterPro" id="IPR041698">
    <property type="entry name" value="Methyltransf_25"/>
</dbReference>
<dbReference type="OrthoDB" id="9811589at2"/>
<dbReference type="RefSeq" id="WP_146974034.1">
    <property type="nucleotide sequence ID" value="NZ_VOSL01000040.1"/>
</dbReference>
<reference evidence="3 4" key="1">
    <citation type="submission" date="2019-08" db="EMBL/GenBank/DDBJ databases">
        <title>Bradymonadales sp. TMQ2.</title>
        <authorList>
            <person name="Liang Q."/>
        </authorList>
    </citation>
    <scope>NUCLEOTIDE SEQUENCE [LARGE SCALE GENOMIC DNA]</scope>
    <source>
        <strain evidence="3 4">TMQ2</strain>
    </source>
</reference>
<dbReference type="PANTHER" id="PTHR43861">
    <property type="entry name" value="TRANS-ACONITATE 2-METHYLTRANSFERASE-RELATED"/>
    <property type="match status" value="1"/>
</dbReference>
<name>A0A5C6XDN5_9DELT</name>
<dbReference type="Pfam" id="PF13649">
    <property type="entry name" value="Methyltransf_25"/>
    <property type="match status" value="1"/>
</dbReference>
<accession>A0A5C6XDN5</accession>
<dbReference type="SUPFAM" id="SSF53335">
    <property type="entry name" value="S-adenosyl-L-methionine-dependent methyltransferases"/>
    <property type="match status" value="1"/>
</dbReference>
<dbReference type="PANTHER" id="PTHR43861:SF3">
    <property type="entry name" value="PUTATIVE (AFU_ORTHOLOGUE AFUA_2G14390)-RELATED"/>
    <property type="match status" value="1"/>
</dbReference>
<dbReference type="EMBL" id="VOSL01000040">
    <property type="protein sequence ID" value="TXD37404.1"/>
    <property type="molecule type" value="Genomic_DNA"/>
</dbReference>
<dbReference type="CDD" id="cd02440">
    <property type="entry name" value="AdoMet_MTases"/>
    <property type="match status" value="1"/>
</dbReference>
<organism evidence="3 4">
    <name type="scientific">Lujinxingia vulgaris</name>
    <dbReference type="NCBI Taxonomy" id="2600176"/>
    <lineage>
        <taxon>Bacteria</taxon>
        <taxon>Deltaproteobacteria</taxon>
        <taxon>Bradymonadales</taxon>
        <taxon>Lujinxingiaceae</taxon>
        <taxon>Lujinxingia</taxon>
    </lineage>
</organism>
<sequence>MTFTPLQARLYAATHTGTPGDLAYYASRTAGASSVLELGCGHGRLLEALRPGVERLVGLDQDPELLKLAAARNLPHTELLARDLRDLPADGEFEHIILAYNGLYCLPDTPALRATFAAVAGALRPGGLFHLDVYPTEGLDEDAAEMDIPPNVIVDDPSAPTTELDVDGVIYTIWEGSLWDAHERTFEVTFRYVREDEDGEDPEAGVPITIAHRYWPLDTLIETAQQAGLDFVGQREGFDDTLDDELETPPQHVLTFAKVG</sequence>
<keyword evidence="1 3" id="KW-0808">Transferase</keyword>
<dbReference type="GO" id="GO:0008168">
    <property type="term" value="F:methyltransferase activity"/>
    <property type="evidence" value="ECO:0007669"/>
    <property type="project" value="UniProtKB-KW"/>
</dbReference>
<evidence type="ECO:0000259" key="2">
    <source>
        <dbReference type="Pfam" id="PF13649"/>
    </source>
</evidence>
<evidence type="ECO:0000256" key="1">
    <source>
        <dbReference type="ARBA" id="ARBA00022679"/>
    </source>
</evidence>
<keyword evidence="3" id="KW-0489">Methyltransferase</keyword>